<accession>A0A7J8EZX3</accession>
<keyword evidence="2" id="KW-1185">Reference proteome</keyword>
<sequence length="157" mass="17524">MILFPSCSVGHNIYLHGEKVGKNKNFWGDGTSYTAPGTLLLPCDVSPAVSAVSESRYHQAEPRPGPANPPSPTFIILQRSNQSVAQVWQKECSYGLEPSCREQRNYNSSGCDGYARAHPLFSLGKENPLDCPTQQPSQKYGWKYGYYADPNMRPHNW</sequence>
<protein>
    <submittedName>
        <fullName evidence="1">Uncharacterized protein</fullName>
    </submittedName>
</protein>
<dbReference type="Proteomes" id="UP000593571">
    <property type="component" value="Unassembled WGS sequence"/>
</dbReference>
<evidence type="ECO:0000313" key="2">
    <source>
        <dbReference type="Proteomes" id="UP000593571"/>
    </source>
</evidence>
<dbReference type="AlphaFoldDB" id="A0A7J8EZX3"/>
<comment type="caution">
    <text evidence="1">The sequence shown here is derived from an EMBL/GenBank/DDBJ whole genome shotgun (WGS) entry which is preliminary data.</text>
</comment>
<dbReference type="EMBL" id="JACASE010000008">
    <property type="protein sequence ID" value="KAF6441047.1"/>
    <property type="molecule type" value="Genomic_DNA"/>
</dbReference>
<organism evidence="1 2">
    <name type="scientific">Rousettus aegyptiacus</name>
    <name type="common">Egyptian fruit bat</name>
    <name type="synonym">Pteropus aegyptiacus</name>
    <dbReference type="NCBI Taxonomy" id="9407"/>
    <lineage>
        <taxon>Eukaryota</taxon>
        <taxon>Metazoa</taxon>
        <taxon>Chordata</taxon>
        <taxon>Craniata</taxon>
        <taxon>Vertebrata</taxon>
        <taxon>Euteleostomi</taxon>
        <taxon>Mammalia</taxon>
        <taxon>Eutheria</taxon>
        <taxon>Laurasiatheria</taxon>
        <taxon>Chiroptera</taxon>
        <taxon>Yinpterochiroptera</taxon>
        <taxon>Pteropodoidea</taxon>
        <taxon>Pteropodidae</taxon>
        <taxon>Rousettinae</taxon>
        <taxon>Rousettus</taxon>
    </lineage>
</organism>
<reference evidence="1 2" key="1">
    <citation type="journal article" date="2020" name="Nature">
        <title>Six reference-quality genomes reveal evolution of bat adaptations.</title>
        <authorList>
            <person name="Jebb D."/>
            <person name="Huang Z."/>
            <person name="Pippel M."/>
            <person name="Hughes G.M."/>
            <person name="Lavrichenko K."/>
            <person name="Devanna P."/>
            <person name="Winkler S."/>
            <person name="Jermiin L.S."/>
            <person name="Skirmuntt E.C."/>
            <person name="Katzourakis A."/>
            <person name="Burkitt-Gray L."/>
            <person name="Ray D.A."/>
            <person name="Sullivan K.A.M."/>
            <person name="Roscito J.G."/>
            <person name="Kirilenko B.M."/>
            <person name="Davalos L.M."/>
            <person name="Corthals A.P."/>
            <person name="Power M.L."/>
            <person name="Jones G."/>
            <person name="Ransome R.D."/>
            <person name="Dechmann D.K.N."/>
            <person name="Locatelli A.G."/>
            <person name="Puechmaille S.J."/>
            <person name="Fedrigo O."/>
            <person name="Jarvis E.D."/>
            <person name="Hiller M."/>
            <person name="Vernes S.C."/>
            <person name="Myers E.W."/>
            <person name="Teeling E.C."/>
        </authorList>
    </citation>
    <scope>NUCLEOTIDE SEQUENCE [LARGE SCALE GENOMIC DNA]</scope>
    <source>
        <strain evidence="1">MRouAeg1</strain>
        <tissue evidence="1">Muscle</tissue>
    </source>
</reference>
<name>A0A7J8EZX3_ROUAE</name>
<evidence type="ECO:0000313" key="1">
    <source>
        <dbReference type="EMBL" id="KAF6441047.1"/>
    </source>
</evidence>
<gene>
    <name evidence="1" type="ORF">HJG63_012265</name>
</gene>
<proteinExistence type="predicted"/>